<keyword evidence="5" id="KW-0539">Nucleus</keyword>
<evidence type="ECO:0000256" key="7">
    <source>
        <dbReference type="SAM" id="MobiDB-lite"/>
    </source>
</evidence>
<feature type="compositionally biased region" description="Low complexity" evidence="7">
    <location>
        <begin position="226"/>
        <end position="252"/>
    </location>
</feature>
<keyword evidence="9" id="KW-1185">Reference proteome</keyword>
<dbReference type="SUPFAM" id="SSF55455">
    <property type="entry name" value="SRF-like"/>
    <property type="match status" value="1"/>
</dbReference>
<keyword evidence="3" id="KW-0238">DNA-binding</keyword>
<comment type="subcellular location">
    <subcellularLocation>
        <location evidence="1">Nucleus</location>
    </subcellularLocation>
</comment>
<evidence type="ECO:0000256" key="5">
    <source>
        <dbReference type="ARBA" id="ARBA00023242"/>
    </source>
</evidence>
<dbReference type="GO" id="GO:0000987">
    <property type="term" value="F:cis-regulatory region sequence-specific DNA binding"/>
    <property type="evidence" value="ECO:0007669"/>
    <property type="project" value="InterPro"/>
</dbReference>
<accession>A0A6P8D6S3</accession>
<dbReference type="PANTHER" id="PTHR48019">
    <property type="entry name" value="SERUM RESPONSE FACTOR HOMOLOG"/>
    <property type="match status" value="1"/>
</dbReference>
<sequence length="354" mass="39553">MLPNHGFPYLPTCPTIQSQMGSKILSIKSNKSLALYNSCLRGILELNKSSIYLPHLFPVTMTRKKVNLAYIANDSARKATFKKRKKGLMKKVSELSTLCGIEACAIIYSPYDTEPEVWPSAMGARRAIARFRNMSEMDQSKRMVNQQAFLRQRIGKAEEQLKKQQRDNREKEVTQAMYQALTGPGLNLQGLSLLDLNDLGWVVDETIKEIDAKVKSLEKSPPAPPSNTNTTTTNTNNKSNSNNQSSQSSHQSFMGNTDQKSNEKNNDNKALDQSDEAVKSINNSLEVGMDGVQSQPWYMDLLKPSTEGLMGFSRFNSNNHTNNNDLVMPPPPPPLPPYPCPGQNVASWSNFFFP</sequence>
<evidence type="ECO:0000259" key="8">
    <source>
        <dbReference type="PROSITE" id="PS50066"/>
    </source>
</evidence>
<dbReference type="OrthoDB" id="779403at2759"/>
<evidence type="ECO:0000256" key="2">
    <source>
        <dbReference type="ARBA" id="ARBA00023015"/>
    </source>
</evidence>
<name>A0A6P8D6S3_PUNGR</name>
<evidence type="ECO:0000256" key="3">
    <source>
        <dbReference type="ARBA" id="ARBA00023125"/>
    </source>
</evidence>
<evidence type="ECO:0000256" key="6">
    <source>
        <dbReference type="SAM" id="Coils"/>
    </source>
</evidence>
<dbReference type="FunFam" id="3.40.1810.10:FF:000018">
    <property type="entry name" value="agamous-like MADS-box protein AGL80"/>
    <property type="match status" value="1"/>
</dbReference>
<dbReference type="SMART" id="SM00432">
    <property type="entry name" value="MADS"/>
    <property type="match status" value="1"/>
</dbReference>
<reference evidence="9" key="1">
    <citation type="journal article" date="2020" name="Plant Biotechnol. J.">
        <title>The pomegranate (Punica granatum L.) draft genome dissects genetic divergence between soft- and hard-seeded cultivars.</title>
        <authorList>
            <person name="Luo X."/>
            <person name="Li H."/>
            <person name="Wu Z."/>
            <person name="Yao W."/>
            <person name="Zhao P."/>
            <person name="Cao D."/>
            <person name="Yu H."/>
            <person name="Li K."/>
            <person name="Poudel K."/>
            <person name="Zhao D."/>
            <person name="Zhang F."/>
            <person name="Xia X."/>
            <person name="Chen L."/>
            <person name="Wang Q."/>
            <person name="Jing D."/>
            <person name="Cao S."/>
        </authorList>
    </citation>
    <scope>NUCLEOTIDE SEQUENCE [LARGE SCALE GENOMIC DNA]</scope>
    <source>
        <strain evidence="9">cv. Tunisia</strain>
    </source>
</reference>
<reference evidence="10" key="2">
    <citation type="submission" date="2025-08" db="UniProtKB">
        <authorList>
            <consortium name="RefSeq"/>
        </authorList>
    </citation>
    <scope>IDENTIFICATION</scope>
    <source>
        <tissue evidence="10">Leaf</tissue>
    </source>
</reference>
<evidence type="ECO:0000313" key="9">
    <source>
        <dbReference type="Proteomes" id="UP000515151"/>
    </source>
</evidence>
<dbReference type="GO" id="GO:0005634">
    <property type="term" value="C:nucleus"/>
    <property type="evidence" value="ECO:0007669"/>
    <property type="project" value="UniProtKB-SubCell"/>
</dbReference>
<dbReference type="Pfam" id="PF00319">
    <property type="entry name" value="SRF-TF"/>
    <property type="match status" value="1"/>
</dbReference>
<protein>
    <submittedName>
        <fullName evidence="10">Agamous-like MADS-box protein AGL80 isoform X1</fullName>
    </submittedName>
</protein>
<evidence type="ECO:0000256" key="4">
    <source>
        <dbReference type="ARBA" id="ARBA00023163"/>
    </source>
</evidence>
<dbReference type="InterPro" id="IPR002100">
    <property type="entry name" value="TF_MADSbox"/>
</dbReference>
<dbReference type="InterPro" id="IPR033897">
    <property type="entry name" value="SRF-like_MADS-box"/>
</dbReference>
<dbReference type="InterPro" id="IPR036879">
    <property type="entry name" value="TF_MADSbox_sf"/>
</dbReference>
<dbReference type="CDD" id="cd00266">
    <property type="entry name" value="MADS_SRF_like"/>
    <property type="match status" value="1"/>
</dbReference>
<dbReference type="GO" id="GO:0046983">
    <property type="term" value="F:protein dimerization activity"/>
    <property type="evidence" value="ECO:0007669"/>
    <property type="project" value="InterPro"/>
</dbReference>
<feature type="domain" description="MADS-box" evidence="8">
    <location>
        <begin position="61"/>
        <end position="109"/>
    </location>
</feature>
<evidence type="ECO:0000256" key="1">
    <source>
        <dbReference type="ARBA" id="ARBA00004123"/>
    </source>
</evidence>
<dbReference type="InterPro" id="IPR050142">
    <property type="entry name" value="MADS-box/MEF2_TF"/>
</dbReference>
<feature type="region of interest" description="Disordered" evidence="7">
    <location>
        <begin position="214"/>
        <end position="273"/>
    </location>
</feature>
<dbReference type="GO" id="GO:0045944">
    <property type="term" value="P:positive regulation of transcription by RNA polymerase II"/>
    <property type="evidence" value="ECO:0007669"/>
    <property type="project" value="InterPro"/>
</dbReference>
<dbReference type="GO" id="GO:0000981">
    <property type="term" value="F:DNA-binding transcription factor activity, RNA polymerase II-specific"/>
    <property type="evidence" value="ECO:0007669"/>
    <property type="project" value="InterPro"/>
</dbReference>
<dbReference type="PROSITE" id="PS50066">
    <property type="entry name" value="MADS_BOX_2"/>
    <property type="match status" value="1"/>
</dbReference>
<dbReference type="AlphaFoldDB" id="A0A6P8D6S3"/>
<feature type="compositionally biased region" description="Basic and acidic residues" evidence="7">
    <location>
        <begin position="260"/>
        <end position="273"/>
    </location>
</feature>
<dbReference type="Gene3D" id="3.40.1810.10">
    <property type="entry name" value="Transcription factor, MADS-box"/>
    <property type="match status" value="1"/>
</dbReference>
<keyword evidence="2" id="KW-0805">Transcription regulation</keyword>
<dbReference type="RefSeq" id="XP_031390189.1">
    <property type="nucleotide sequence ID" value="XM_031534329.1"/>
</dbReference>
<dbReference type="Proteomes" id="UP000515151">
    <property type="component" value="Chromosome 4"/>
</dbReference>
<proteinExistence type="predicted"/>
<dbReference type="PRINTS" id="PR00404">
    <property type="entry name" value="MADSDOMAIN"/>
</dbReference>
<organism evidence="9 10">
    <name type="scientific">Punica granatum</name>
    <name type="common">Pomegranate</name>
    <dbReference type="NCBI Taxonomy" id="22663"/>
    <lineage>
        <taxon>Eukaryota</taxon>
        <taxon>Viridiplantae</taxon>
        <taxon>Streptophyta</taxon>
        <taxon>Embryophyta</taxon>
        <taxon>Tracheophyta</taxon>
        <taxon>Spermatophyta</taxon>
        <taxon>Magnoliopsida</taxon>
        <taxon>eudicotyledons</taxon>
        <taxon>Gunneridae</taxon>
        <taxon>Pentapetalae</taxon>
        <taxon>rosids</taxon>
        <taxon>malvids</taxon>
        <taxon>Myrtales</taxon>
        <taxon>Lythraceae</taxon>
        <taxon>Punica</taxon>
    </lineage>
</organism>
<feature type="coiled-coil region" evidence="6">
    <location>
        <begin position="147"/>
        <end position="174"/>
    </location>
</feature>
<dbReference type="GeneID" id="116202721"/>
<evidence type="ECO:0000313" key="10">
    <source>
        <dbReference type="RefSeq" id="XP_031390189.1"/>
    </source>
</evidence>
<gene>
    <name evidence="10" type="primary">LOC116202721</name>
</gene>
<keyword evidence="6" id="KW-0175">Coiled coil</keyword>
<keyword evidence="4" id="KW-0804">Transcription</keyword>